<dbReference type="AlphaFoldDB" id="A0A194AJ21"/>
<dbReference type="GO" id="GO:0009089">
    <property type="term" value="P:lysine biosynthetic process via diaminopimelate"/>
    <property type="evidence" value="ECO:0007669"/>
    <property type="project" value="UniProtKB-UniRule"/>
</dbReference>
<comment type="caution">
    <text evidence="8">Lacks conserved residue(s) required for the propagation of feature annotation.</text>
</comment>
<dbReference type="PROSITE" id="PS01326">
    <property type="entry name" value="DAP_EPIMERASE"/>
    <property type="match status" value="1"/>
</dbReference>
<name>A0A194AJ21_9BACT</name>
<organism evidence="10 11">
    <name type="scientific">Desulfoplanes formicivorans</name>
    <dbReference type="NCBI Taxonomy" id="1592317"/>
    <lineage>
        <taxon>Bacteria</taxon>
        <taxon>Pseudomonadati</taxon>
        <taxon>Thermodesulfobacteriota</taxon>
        <taxon>Desulfovibrionia</taxon>
        <taxon>Desulfovibrionales</taxon>
        <taxon>Desulfoplanaceae</taxon>
        <taxon>Desulfoplanes</taxon>
    </lineage>
</organism>
<keyword evidence="8" id="KW-0963">Cytoplasm</keyword>
<feature type="site" description="Could be important to modulate the pK values of the two catalytic cysteine residues" evidence="8">
    <location>
        <position position="210"/>
    </location>
</feature>
<feature type="binding site" evidence="8">
    <location>
        <position position="192"/>
    </location>
    <ligand>
        <name>substrate</name>
    </ligand>
</feature>
<feature type="active site" description="Proton acceptor" evidence="8">
    <location>
        <position position="220"/>
    </location>
</feature>
<gene>
    <name evidence="8" type="primary">dapF</name>
    <name evidence="10" type="ORF">DPF_2051</name>
</gene>
<dbReference type="GO" id="GO:0005829">
    <property type="term" value="C:cytosol"/>
    <property type="evidence" value="ECO:0007669"/>
    <property type="project" value="TreeGrafter"/>
</dbReference>
<evidence type="ECO:0000313" key="11">
    <source>
        <dbReference type="Proteomes" id="UP000095200"/>
    </source>
</evidence>
<comment type="pathway">
    <text evidence="1 8">Amino-acid biosynthesis; L-lysine biosynthesis via DAP pathway; DL-2,6-diaminopimelate from LL-2,6-diaminopimelate: step 1/1.</text>
</comment>
<dbReference type="OrthoDB" id="9805408at2"/>
<dbReference type="STRING" id="1592317.DPF_2051"/>
<feature type="binding site" evidence="8">
    <location>
        <position position="75"/>
    </location>
    <ligand>
        <name>substrate</name>
    </ligand>
</feature>
<evidence type="ECO:0000256" key="7">
    <source>
        <dbReference type="ARBA" id="ARBA00051712"/>
    </source>
</evidence>
<proteinExistence type="inferred from homology"/>
<reference evidence="11" key="1">
    <citation type="submission" date="2016-06" db="EMBL/GenBank/DDBJ databases">
        <title>Draft genome sequence of Desulfoplanes formicivorans strain Pf12B.</title>
        <authorList>
            <person name="Watanabe M."/>
            <person name="Kojima H."/>
            <person name="Fukui M."/>
        </authorList>
    </citation>
    <scope>NUCLEOTIDE SEQUENCE [LARGE SCALE GENOMIC DNA]</scope>
    <source>
        <strain evidence="11">Pf12B</strain>
    </source>
</reference>
<dbReference type="RefSeq" id="WP_069859573.1">
    <property type="nucleotide sequence ID" value="NZ_BDFE01000017.1"/>
</dbReference>
<dbReference type="UniPathway" id="UPA00034">
    <property type="reaction ID" value="UER00025"/>
</dbReference>
<comment type="subcellular location">
    <subcellularLocation>
        <location evidence="8">Cytoplasm</location>
    </subcellularLocation>
</comment>
<evidence type="ECO:0000256" key="1">
    <source>
        <dbReference type="ARBA" id="ARBA00005196"/>
    </source>
</evidence>
<dbReference type="InterPro" id="IPR001653">
    <property type="entry name" value="DAP_epimerase_DapF"/>
</dbReference>
<feature type="binding site" evidence="8">
    <location>
        <begin position="85"/>
        <end position="86"/>
    </location>
    <ligand>
        <name>substrate</name>
    </ligand>
</feature>
<comment type="caution">
    <text evidence="10">The sequence shown here is derived from an EMBL/GenBank/DDBJ whole genome shotgun (WGS) entry which is preliminary data.</text>
</comment>
<feature type="active site" evidence="9">
    <location>
        <position position="84"/>
    </location>
</feature>
<feature type="binding site" evidence="8">
    <location>
        <position position="19"/>
    </location>
    <ligand>
        <name>substrate</name>
    </ligand>
</feature>
<evidence type="ECO:0000256" key="8">
    <source>
        <dbReference type="HAMAP-Rule" id="MF_00197"/>
    </source>
</evidence>
<evidence type="ECO:0000256" key="2">
    <source>
        <dbReference type="ARBA" id="ARBA00010219"/>
    </source>
</evidence>
<feature type="active site" description="Proton donor" evidence="8">
    <location>
        <position position="84"/>
    </location>
</feature>
<keyword evidence="5 8" id="KW-0457">Lysine biosynthesis</keyword>
<evidence type="ECO:0000256" key="6">
    <source>
        <dbReference type="ARBA" id="ARBA00023235"/>
    </source>
</evidence>
<evidence type="ECO:0000313" key="10">
    <source>
        <dbReference type="EMBL" id="GAU09328.1"/>
    </source>
</evidence>
<dbReference type="SUPFAM" id="SSF54506">
    <property type="entry name" value="Diaminopimelate epimerase-like"/>
    <property type="match status" value="2"/>
</dbReference>
<sequence>MRTSPEKAIAFYKMQGSGNDFILVDNRYLGLPTEVMPHWAKALCARAFGIGADGLIFIDKAPSGEQVDYRWHFYNADGSRAEMCGNGSRCVARLAFELGIAGPNQVFMTDAGPIQAHIIEQTGHIKVQLTRPQDLKLNISLAMDTGEAMQVHFVNTGVPHTVVLTDHVKAINVLDLGNTIRFHDHFAPNGTNVNFVQIEDLDHILLRTYERGVENETYACGTGACAAVYVAHALRKCSEHVSVTTSGGEKLVVHLENDDIFLQGDAVIVYTGSMNPETFGLTVG</sequence>
<accession>A0A194AJ21</accession>
<dbReference type="Gene3D" id="3.10.310.10">
    <property type="entry name" value="Diaminopimelate Epimerase, Chain A, domain 1"/>
    <property type="match status" value="2"/>
</dbReference>
<keyword evidence="6 8" id="KW-0413">Isomerase</keyword>
<feature type="binding site" evidence="8">
    <location>
        <begin position="210"/>
        <end position="211"/>
    </location>
    <ligand>
        <name>substrate</name>
    </ligand>
</feature>
<dbReference type="EC" id="5.1.1.7" evidence="3 8"/>
<dbReference type="PANTHER" id="PTHR31689:SF0">
    <property type="entry name" value="DIAMINOPIMELATE EPIMERASE"/>
    <property type="match status" value="1"/>
</dbReference>
<comment type="subunit">
    <text evidence="8">Homodimer.</text>
</comment>
<dbReference type="HAMAP" id="MF_00197">
    <property type="entry name" value="DAP_epimerase"/>
    <property type="match status" value="1"/>
</dbReference>
<comment type="similarity">
    <text evidence="2 8">Belongs to the diaminopimelate epimerase family.</text>
</comment>
<evidence type="ECO:0000256" key="9">
    <source>
        <dbReference type="PROSITE-ProRule" id="PRU10125"/>
    </source>
</evidence>
<protein>
    <recommendedName>
        <fullName evidence="3 8">Diaminopimelate epimerase</fullName>
        <shortName evidence="8">DAP epimerase</shortName>
        <ecNumber evidence="3 8">5.1.1.7</ecNumber>
    </recommendedName>
    <alternativeName>
        <fullName evidence="8">PLP-independent amino acid racemase</fullName>
    </alternativeName>
</protein>
<feature type="site" description="Could be important to modulate the pK values of the two catalytic cysteine residues" evidence="8">
    <location>
        <position position="160"/>
    </location>
</feature>
<evidence type="ECO:0000256" key="5">
    <source>
        <dbReference type="ARBA" id="ARBA00023154"/>
    </source>
</evidence>
<comment type="catalytic activity">
    <reaction evidence="7 8">
        <text>(2S,6S)-2,6-diaminopimelate = meso-2,6-diaminopimelate</text>
        <dbReference type="Rhea" id="RHEA:15393"/>
        <dbReference type="ChEBI" id="CHEBI:57609"/>
        <dbReference type="ChEBI" id="CHEBI:57791"/>
        <dbReference type="EC" id="5.1.1.7"/>
    </reaction>
</comment>
<dbReference type="PANTHER" id="PTHR31689">
    <property type="entry name" value="DIAMINOPIMELATE EPIMERASE, CHLOROPLASTIC"/>
    <property type="match status" value="1"/>
</dbReference>
<keyword evidence="11" id="KW-1185">Reference proteome</keyword>
<feature type="binding site" evidence="8">
    <location>
        <begin position="221"/>
        <end position="222"/>
    </location>
    <ligand>
        <name>substrate</name>
    </ligand>
</feature>
<dbReference type="GO" id="GO:0008837">
    <property type="term" value="F:diaminopimelate epimerase activity"/>
    <property type="evidence" value="ECO:0007669"/>
    <property type="project" value="UniProtKB-UniRule"/>
</dbReference>
<dbReference type="InterPro" id="IPR018510">
    <property type="entry name" value="DAP_epimerase_AS"/>
</dbReference>
<dbReference type="Pfam" id="PF01678">
    <property type="entry name" value="DAP_epimerase"/>
    <property type="match status" value="2"/>
</dbReference>
<keyword evidence="4 8" id="KW-0028">Amino-acid biosynthesis</keyword>
<comment type="function">
    <text evidence="8">Catalyzes the stereoinversion of LL-2,6-diaminopimelate (L,L-DAP) to meso-diaminopimelate (meso-DAP), a precursor of L-lysine and an essential component of the bacterial peptidoglycan.</text>
</comment>
<evidence type="ECO:0000256" key="3">
    <source>
        <dbReference type="ARBA" id="ARBA00013080"/>
    </source>
</evidence>
<evidence type="ECO:0000256" key="4">
    <source>
        <dbReference type="ARBA" id="ARBA00022605"/>
    </source>
</evidence>
<dbReference type="Proteomes" id="UP000095200">
    <property type="component" value="Unassembled WGS sequence"/>
</dbReference>
<dbReference type="EMBL" id="BDFE01000017">
    <property type="protein sequence ID" value="GAU09328.1"/>
    <property type="molecule type" value="Genomic_DNA"/>
</dbReference>
<dbReference type="NCBIfam" id="TIGR00652">
    <property type="entry name" value="DapF"/>
    <property type="match status" value="1"/>
</dbReference>